<dbReference type="EMBL" id="GL452776">
    <property type="protein sequence ID" value="EFN76742.1"/>
    <property type="molecule type" value="Genomic_DNA"/>
</dbReference>
<dbReference type="InParanoid" id="E2C5N1"/>
<keyword evidence="13" id="KW-1185">Reference proteome</keyword>
<dbReference type="GO" id="GO:0071885">
    <property type="term" value="F:N-terminal protein N-methyltransferase activity"/>
    <property type="evidence" value="ECO:0007669"/>
    <property type="project" value="UniProtKB-EC"/>
</dbReference>
<evidence type="ECO:0000256" key="1">
    <source>
        <dbReference type="ARBA" id="ARBA00009059"/>
    </source>
</evidence>
<dbReference type="Gene3D" id="3.40.50.150">
    <property type="entry name" value="Vaccinia Virus protein VP39"/>
    <property type="match status" value="1"/>
</dbReference>
<dbReference type="SUPFAM" id="SSF53335">
    <property type="entry name" value="S-adenosyl-L-methionine-dependent methyltransferases"/>
    <property type="match status" value="1"/>
</dbReference>
<evidence type="ECO:0000256" key="8">
    <source>
        <dbReference type="ARBA" id="ARBA00047306"/>
    </source>
</evidence>
<dbReference type="PIRSF" id="PIRSF016958">
    <property type="entry name" value="DUF858_MeTrfase_lik"/>
    <property type="match status" value="1"/>
</dbReference>
<comment type="catalytic activity">
    <reaction evidence="8">
        <text>N-terminal L-seryl-L-prolyl-L-lysyl-[protein] + 3 S-adenosyl-L-methionine = N-terminal N,N,N-trimethyl-L-seryl-L-prolyl-L-lysyl-[protein] + 3 S-adenosyl-L-homocysteine + 3 H(+)</text>
        <dbReference type="Rhea" id="RHEA:54724"/>
        <dbReference type="Rhea" id="RHEA-COMP:13789"/>
        <dbReference type="Rhea" id="RHEA-COMP:13973"/>
        <dbReference type="ChEBI" id="CHEBI:15378"/>
        <dbReference type="ChEBI" id="CHEBI:57856"/>
        <dbReference type="ChEBI" id="CHEBI:59789"/>
        <dbReference type="ChEBI" id="CHEBI:138061"/>
        <dbReference type="ChEBI" id="CHEBI:138317"/>
        <dbReference type="EC" id="2.1.1.244"/>
    </reaction>
</comment>
<dbReference type="FunFam" id="3.40.50.150:FF:000025">
    <property type="entry name" value="N-terminal Xaa-Pro-Lys N-methyltransferase 1"/>
    <property type="match status" value="1"/>
</dbReference>
<evidence type="ECO:0000256" key="4">
    <source>
        <dbReference type="ARBA" id="ARBA00022691"/>
    </source>
</evidence>
<evidence type="ECO:0000256" key="9">
    <source>
        <dbReference type="ARBA" id="ARBA00047885"/>
    </source>
</evidence>
<dbReference type="CDD" id="cd02440">
    <property type="entry name" value="AdoMet_MTases"/>
    <property type="match status" value="1"/>
</dbReference>
<feature type="binding site" evidence="11">
    <location>
        <begin position="118"/>
        <end position="119"/>
    </location>
    <ligand>
        <name>S-adenosyl-L-methionine</name>
        <dbReference type="ChEBI" id="CHEBI:59789"/>
    </ligand>
</feature>
<comment type="similarity">
    <text evidence="1">Belongs to the methyltransferase superfamily. NTM1 family.</text>
</comment>
<evidence type="ECO:0000313" key="13">
    <source>
        <dbReference type="Proteomes" id="UP000008237"/>
    </source>
</evidence>
<dbReference type="PANTHER" id="PTHR12753">
    <property type="entry name" value="AD-003 - RELATED"/>
    <property type="match status" value="1"/>
</dbReference>
<reference evidence="12 13" key="1">
    <citation type="journal article" date="2010" name="Science">
        <title>Genomic comparison of the ants Camponotus floridanus and Harpegnathos saltator.</title>
        <authorList>
            <person name="Bonasio R."/>
            <person name="Zhang G."/>
            <person name="Ye C."/>
            <person name="Mutti N.S."/>
            <person name="Fang X."/>
            <person name="Qin N."/>
            <person name="Donahue G."/>
            <person name="Yang P."/>
            <person name="Li Q."/>
            <person name="Li C."/>
            <person name="Zhang P."/>
            <person name="Huang Z."/>
            <person name="Berger S.L."/>
            <person name="Reinberg D."/>
            <person name="Wang J."/>
            <person name="Liebig J."/>
        </authorList>
    </citation>
    <scope>NUCLEOTIDE SEQUENCE [LARGE SCALE GENOMIC DNA]</scope>
    <source>
        <strain evidence="12 13">R22 G/1</strain>
    </source>
</reference>
<dbReference type="EC" id="2.1.1.244" evidence="5"/>
<evidence type="ECO:0000256" key="10">
    <source>
        <dbReference type="ARBA" id="ARBA00048167"/>
    </source>
</evidence>
<evidence type="ECO:0000256" key="6">
    <source>
        <dbReference type="ARBA" id="ARBA00039449"/>
    </source>
</evidence>
<proteinExistence type="inferred from homology"/>
<comment type="catalytic activity">
    <reaction evidence="10">
        <text>N-terminal L-alanyl-L-prolyl-L-lysyl-[protein] + 3 S-adenosyl-L-methionine = N-terminal N,N,N-trimethyl-L-alanyl-L-prolyl-L-lysyl-[protein] + 3 S-adenosyl-L-homocysteine + 3 H(+)</text>
        <dbReference type="Rhea" id="RHEA:54712"/>
        <dbReference type="Rhea" id="RHEA-COMP:13785"/>
        <dbReference type="Rhea" id="RHEA-COMP:13971"/>
        <dbReference type="ChEBI" id="CHEBI:15378"/>
        <dbReference type="ChEBI" id="CHEBI:57856"/>
        <dbReference type="ChEBI" id="CHEBI:59789"/>
        <dbReference type="ChEBI" id="CHEBI:138057"/>
        <dbReference type="ChEBI" id="CHEBI:138315"/>
        <dbReference type="EC" id="2.1.1.244"/>
    </reaction>
</comment>
<feature type="binding site" evidence="11">
    <location>
        <position position="134"/>
    </location>
    <ligand>
        <name>S-adenosyl-L-methionine</name>
        <dbReference type="ChEBI" id="CHEBI:59789"/>
    </ligand>
</feature>
<keyword evidence="4 11" id="KW-0949">S-adenosyl-L-methionine</keyword>
<dbReference type="OrthoDB" id="1298661at2759"/>
<dbReference type="PANTHER" id="PTHR12753:SF0">
    <property type="entry name" value="ALPHA N-TERMINAL PROTEIN METHYLTRANSFERASE 1"/>
    <property type="match status" value="1"/>
</dbReference>
<dbReference type="Pfam" id="PF05891">
    <property type="entry name" value="Methyltransf_PK"/>
    <property type="match status" value="1"/>
</dbReference>
<keyword evidence="2 12" id="KW-0489">Methyltransferase</keyword>
<dbReference type="STRING" id="610380.E2C5N1"/>
<dbReference type="GO" id="GO:0005737">
    <property type="term" value="C:cytoplasm"/>
    <property type="evidence" value="ECO:0007669"/>
    <property type="project" value="TreeGrafter"/>
</dbReference>
<keyword evidence="3 12" id="KW-0808">Transferase</keyword>
<accession>E2C5N1</accession>
<evidence type="ECO:0000256" key="3">
    <source>
        <dbReference type="ARBA" id="ARBA00022679"/>
    </source>
</evidence>
<evidence type="ECO:0000256" key="11">
    <source>
        <dbReference type="PIRSR" id="PIRSR016958-1"/>
    </source>
</evidence>
<dbReference type="OMA" id="IKQCKQT"/>
<dbReference type="AlphaFoldDB" id="E2C5N1"/>
<dbReference type="GO" id="GO:0032259">
    <property type="term" value="P:methylation"/>
    <property type="evidence" value="ECO:0007669"/>
    <property type="project" value="UniProtKB-KW"/>
</dbReference>
<evidence type="ECO:0000256" key="5">
    <source>
        <dbReference type="ARBA" id="ARBA00039112"/>
    </source>
</evidence>
<dbReference type="InterPro" id="IPR008576">
    <property type="entry name" value="MeTrfase_NTM1"/>
</dbReference>
<protein>
    <recommendedName>
        <fullName evidence="6">Alpha N-terminal protein methyltransferase 1</fullName>
        <ecNumber evidence="5">2.1.1.244</ecNumber>
    </recommendedName>
    <alternativeName>
        <fullName evidence="7">X-Pro-Lys N-terminal protein methyltransferase 1</fullName>
    </alternativeName>
</protein>
<feature type="binding site" evidence="11">
    <location>
        <position position="73"/>
    </location>
    <ligand>
        <name>S-adenosyl-L-methionine</name>
        <dbReference type="ChEBI" id="CHEBI:59789"/>
    </ligand>
</feature>
<comment type="catalytic activity">
    <reaction evidence="9">
        <text>N-terminal L-prolyl-L-prolyl-L-lysyl-[protein] + 2 S-adenosyl-L-methionine = N-terminal N,N-dimethyl-L-prolyl-L-prolyl-L-lysyl-[protein] + 2 S-adenosyl-L-homocysteine + 2 H(+)</text>
        <dbReference type="Rhea" id="RHEA:54736"/>
        <dbReference type="Rhea" id="RHEA-COMP:13787"/>
        <dbReference type="Rhea" id="RHEA-COMP:13974"/>
        <dbReference type="ChEBI" id="CHEBI:15378"/>
        <dbReference type="ChEBI" id="CHEBI:57856"/>
        <dbReference type="ChEBI" id="CHEBI:59789"/>
        <dbReference type="ChEBI" id="CHEBI:138059"/>
        <dbReference type="ChEBI" id="CHEBI:138318"/>
        <dbReference type="EC" id="2.1.1.244"/>
    </reaction>
</comment>
<evidence type="ECO:0000313" key="12">
    <source>
        <dbReference type="EMBL" id="EFN76742.1"/>
    </source>
</evidence>
<dbReference type="FunCoup" id="E2C5N1">
    <property type="interactions" value="1597"/>
</dbReference>
<dbReference type="InterPro" id="IPR029063">
    <property type="entry name" value="SAM-dependent_MTases_sf"/>
</dbReference>
<feature type="binding site" evidence="11">
    <location>
        <position position="68"/>
    </location>
    <ligand>
        <name>S-adenosyl-L-methionine</name>
        <dbReference type="ChEBI" id="CHEBI:59789"/>
    </ligand>
</feature>
<dbReference type="Proteomes" id="UP000008237">
    <property type="component" value="Unassembled WGS sequence"/>
</dbReference>
<evidence type="ECO:0000256" key="7">
    <source>
        <dbReference type="ARBA" id="ARBA00043129"/>
    </source>
</evidence>
<evidence type="ECO:0000256" key="2">
    <source>
        <dbReference type="ARBA" id="ARBA00022603"/>
    </source>
</evidence>
<name>E2C5N1_HARSA</name>
<sequence>MQEQHDTCQAEFYTAAAKYWDRIPPTVDGMLGGFGFISQTDIKGSTVFLKSLFGLENAPAKKFALDCGAGIGRITKNLLIKHFKHVDLVEQNPKFLEVAKISLENYSSRIGQYYPIGLQNFCPTASKYDVIWCQWVLGHLQDDHLIEFFKKCILGLKENGILVVKENITRSNNLEIDKEDSSVTRSLKSLQSLFEKADLICVKELQQTKFPRSLYPVYMFALRPSNYCNELVNDA</sequence>
<gene>
    <name evidence="12" type="ORF">EAI_04490</name>
</gene>
<organism evidence="13">
    <name type="scientific">Harpegnathos saltator</name>
    <name type="common">Jerdon's jumping ant</name>
    <dbReference type="NCBI Taxonomy" id="610380"/>
    <lineage>
        <taxon>Eukaryota</taxon>
        <taxon>Metazoa</taxon>
        <taxon>Ecdysozoa</taxon>
        <taxon>Arthropoda</taxon>
        <taxon>Hexapoda</taxon>
        <taxon>Insecta</taxon>
        <taxon>Pterygota</taxon>
        <taxon>Neoptera</taxon>
        <taxon>Endopterygota</taxon>
        <taxon>Hymenoptera</taxon>
        <taxon>Apocrita</taxon>
        <taxon>Aculeata</taxon>
        <taxon>Formicoidea</taxon>
        <taxon>Formicidae</taxon>
        <taxon>Ponerinae</taxon>
        <taxon>Ponerini</taxon>
        <taxon>Harpegnathos</taxon>
    </lineage>
</organism>